<dbReference type="Gene3D" id="2.40.50.140">
    <property type="entry name" value="Nucleic acid-binding proteins"/>
    <property type="match status" value="1"/>
</dbReference>
<comment type="similarity">
    <text evidence="2 8">Belongs to the RecO family.</text>
</comment>
<dbReference type="AlphaFoldDB" id="A0A2N6VQZ6"/>
<feature type="domain" description="DNA replication/recombination mediator RecO N-terminal" evidence="9">
    <location>
        <begin position="1"/>
        <end position="79"/>
    </location>
</feature>
<keyword evidence="5 8" id="KW-0233">DNA recombination</keyword>
<dbReference type="Pfam" id="PF02565">
    <property type="entry name" value="RecO_C"/>
    <property type="match status" value="1"/>
</dbReference>
<gene>
    <name evidence="8" type="primary">recO</name>
    <name evidence="10" type="ORF">CJ199_04170</name>
</gene>
<dbReference type="InterPro" id="IPR022572">
    <property type="entry name" value="DNA_rep/recomb_RecO_N"/>
</dbReference>
<organism evidence="10 11">
    <name type="scientific">Brevibacterium paucivorans</name>
    <dbReference type="NCBI Taxonomy" id="170994"/>
    <lineage>
        <taxon>Bacteria</taxon>
        <taxon>Bacillati</taxon>
        <taxon>Actinomycetota</taxon>
        <taxon>Actinomycetes</taxon>
        <taxon>Micrococcales</taxon>
        <taxon>Brevibacteriaceae</taxon>
        <taxon>Brevibacterium</taxon>
    </lineage>
</organism>
<sequence>MRFYRDTGIVVGHTKLGEADLIVSILTRDHGLVRAVAKGVRRTKSRFGSRLDLFMMVDFQAHIGRNLDIVTQVELVEPFGHGIVGDYDVFAAAAAMAETAAKLTENEPNTRDQYLLLSAALRSLCNREHPPRLALNAYLLRAMRTAGWEPGLDACVSCGAPGPHRAFSFSSGGVVCVACRTAADANAGEDATVLLHNLLNANWADAHLAHTHAVNRASRIVYDYVQWHLERRVKSLNLVEVQ</sequence>
<dbReference type="Gene3D" id="1.20.1440.120">
    <property type="entry name" value="Recombination protein O, C-terminal domain"/>
    <property type="match status" value="1"/>
</dbReference>
<keyword evidence="4 8" id="KW-0227">DNA damage</keyword>
<dbReference type="HAMAP" id="MF_00201">
    <property type="entry name" value="RecO"/>
    <property type="match status" value="1"/>
</dbReference>
<dbReference type="OrthoDB" id="9812244at2"/>
<evidence type="ECO:0000256" key="1">
    <source>
        <dbReference type="ARBA" id="ARBA00003065"/>
    </source>
</evidence>
<evidence type="ECO:0000256" key="4">
    <source>
        <dbReference type="ARBA" id="ARBA00022763"/>
    </source>
</evidence>
<dbReference type="InterPro" id="IPR037278">
    <property type="entry name" value="ARFGAP/RecO"/>
</dbReference>
<accession>A0A2N6VQZ6</accession>
<dbReference type="GO" id="GO:0006310">
    <property type="term" value="P:DNA recombination"/>
    <property type="evidence" value="ECO:0007669"/>
    <property type="project" value="UniProtKB-UniRule"/>
</dbReference>
<protein>
    <recommendedName>
        <fullName evidence="3 8">DNA repair protein RecO</fullName>
    </recommendedName>
    <alternativeName>
        <fullName evidence="7 8">Recombination protein O</fullName>
    </alternativeName>
</protein>
<dbReference type="PANTHER" id="PTHR33991:SF1">
    <property type="entry name" value="DNA REPAIR PROTEIN RECO"/>
    <property type="match status" value="1"/>
</dbReference>
<dbReference type="Pfam" id="PF11967">
    <property type="entry name" value="RecO_N"/>
    <property type="match status" value="1"/>
</dbReference>
<dbReference type="InterPro" id="IPR003717">
    <property type="entry name" value="RecO"/>
</dbReference>
<dbReference type="RefSeq" id="WP_102238203.1">
    <property type="nucleotide sequence ID" value="NZ_JBDMHW010000002.1"/>
</dbReference>
<name>A0A2N6VQZ6_9MICO</name>
<dbReference type="EMBL" id="PNHK01000001">
    <property type="protein sequence ID" value="PMD06562.1"/>
    <property type="molecule type" value="Genomic_DNA"/>
</dbReference>
<comment type="caution">
    <text evidence="10">The sequence shown here is derived from an EMBL/GenBank/DDBJ whole genome shotgun (WGS) entry which is preliminary data.</text>
</comment>
<reference evidence="10 11" key="1">
    <citation type="submission" date="2017-09" db="EMBL/GenBank/DDBJ databases">
        <title>Bacterial strain isolated from the female urinary microbiota.</title>
        <authorList>
            <person name="Thomas-White K."/>
            <person name="Kumar N."/>
            <person name="Forster S."/>
            <person name="Putonti C."/>
            <person name="Lawley T."/>
            <person name="Wolfe A.J."/>
        </authorList>
    </citation>
    <scope>NUCLEOTIDE SEQUENCE [LARGE SCALE GENOMIC DNA]</scope>
    <source>
        <strain evidence="10 11">UMB1301</strain>
    </source>
</reference>
<evidence type="ECO:0000256" key="5">
    <source>
        <dbReference type="ARBA" id="ARBA00023172"/>
    </source>
</evidence>
<evidence type="ECO:0000256" key="6">
    <source>
        <dbReference type="ARBA" id="ARBA00023204"/>
    </source>
</evidence>
<dbReference type="PANTHER" id="PTHR33991">
    <property type="entry name" value="DNA REPAIR PROTEIN RECO"/>
    <property type="match status" value="1"/>
</dbReference>
<keyword evidence="6 8" id="KW-0234">DNA repair</keyword>
<dbReference type="Proteomes" id="UP000235598">
    <property type="component" value="Unassembled WGS sequence"/>
</dbReference>
<dbReference type="GO" id="GO:0043590">
    <property type="term" value="C:bacterial nucleoid"/>
    <property type="evidence" value="ECO:0007669"/>
    <property type="project" value="TreeGrafter"/>
</dbReference>
<comment type="function">
    <text evidence="1 8">Involved in DNA repair and RecF pathway recombination.</text>
</comment>
<dbReference type="GO" id="GO:0006302">
    <property type="term" value="P:double-strand break repair"/>
    <property type="evidence" value="ECO:0007669"/>
    <property type="project" value="TreeGrafter"/>
</dbReference>
<evidence type="ECO:0000256" key="8">
    <source>
        <dbReference type="HAMAP-Rule" id="MF_00201"/>
    </source>
</evidence>
<dbReference type="InterPro" id="IPR012340">
    <property type="entry name" value="NA-bd_OB-fold"/>
</dbReference>
<evidence type="ECO:0000313" key="11">
    <source>
        <dbReference type="Proteomes" id="UP000235598"/>
    </source>
</evidence>
<dbReference type="SUPFAM" id="SSF57863">
    <property type="entry name" value="ArfGap/RecO-like zinc finger"/>
    <property type="match status" value="1"/>
</dbReference>
<evidence type="ECO:0000256" key="7">
    <source>
        <dbReference type="ARBA" id="ARBA00033409"/>
    </source>
</evidence>
<dbReference type="InterPro" id="IPR042242">
    <property type="entry name" value="RecO_C"/>
</dbReference>
<evidence type="ECO:0000313" key="10">
    <source>
        <dbReference type="EMBL" id="PMD06562.1"/>
    </source>
</evidence>
<evidence type="ECO:0000259" key="9">
    <source>
        <dbReference type="Pfam" id="PF11967"/>
    </source>
</evidence>
<dbReference type="NCBIfam" id="TIGR00613">
    <property type="entry name" value="reco"/>
    <property type="match status" value="1"/>
</dbReference>
<evidence type="ECO:0000256" key="3">
    <source>
        <dbReference type="ARBA" id="ARBA00021310"/>
    </source>
</evidence>
<proteinExistence type="inferred from homology"/>
<dbReference type="SUPFAM" id="SSF50249">
    <property type="entry name" value="Nucleic acid-binding proteins"/>
    <property type="match status" value="1"/>
</dbReference>
<evidence type="ECO:0000256" key="2">
    <source>
        <dbReference type="ARBA" id="ARBA00007452"/>
    </source>
</evidence>